<accession>G2YPV7</accession>
<dbReference type="Proteomes" id="UP000008177">
    <property type="component" value="Unplaced contigs"/>
</dbReference>
<reference evidence="2" key="1">
    <citation type="journal article" date="2011" name="PLoS Genet.">
        <title>Genomic analysis of the necrotrophic fungal pathogens Sclerotinia sclerotiorum and Botrytis cinerea.</title>
        <authorList>
            <person name="Amselem J."/>
            <person name="Cuomo C.A."/>
            <person name="van Kan J.A."/>
            <person name="Viaud M."/>
            <person name="Benito E.P."/>
            <person name="Couloux A."/>
            <person name="Coutinho P.M."/>
            <person name="de Vries R.P."/>
            <person name="Dyer P.S."/>
            <person name="Fillinger S."/>
            <person name="Fournier E."/>
            <person name="Gout L."/>
            <person name="Hahn M."/>
            <person name="Kohn L."/>
            <person name="Lapalu N."/>
            <person name="Plummer K.M."/>
            <person name="Pradier J.M."/>
            <person name="Quevillon E."/>
            <person name="Sharon A."/>
            <person name="Simon A."/>
            <person name="ten Have A."/>
            <person name="Tudzynski B."/>
            <person name="Tudzynski P."/>
            <person name="Wincker P."/>
            <person name="Andrew M."/>
            <person name="Anthouard V."/>
            <person name="Beever R.E."/>
            <person name="Beffa R."/>
            <person name="Benoit I."/>
            <person name="Bouzid O."/>
            <person name="Brault B."/>
            <person name="Chen Z."/>
            <person name="Choquer M."/>
            <person name="Collemare J."/>
            <person name="Cotton P."/>
            <person name="Danchin E.G."/>
            <person name="Da Silva C."/>
            <person name="Gautier A."/>
            <person name="Giraud C."/>
            <person name="Giraud T."/>
            <person name="Gonzalez C."/>
            <person name="Grossetete S."/>
            <person name="Guldener U."/>
            <person name="Henrissat B."/>
            <person name="Howlett B.J."/>
            <person name="Kodira C."/>
            <person name="Kretschmer M."/>
            <person name="Lappartient A."/>
            <person name="Leroch M."/>
            <person name="Levis C."/>
            <person name="Mauceli E."/>
            <person name="Neuveglise C."/>
            <person name="Oeser B."/>
            <person name="Pearson M."/>
            <person name="Poulain J."/>
            <person name="Poussereau N."/>
            <person name="Quesneville H."/>
            <person name="Rascle C."/>
            <person name="Schumacher J."/>
            <person name="Segurens B."/>
            <person name="Sexton A."/>
            <person name="Silva E."/>
            <person name="Sirven C."/>
            <person name="Soanes D.M."/>
            <person name="Talbot N.J."/>
            <person name="Templeton M."/>
            <person name="Yandava C."/>
            <person name="Yarden O."/>
            <person name="Zeng Q."/>
            <person name="Rollins J.A."/>
            <person name="Lebrun M.H."/>
            <person name="Dickman M."/>
        </authorList>
    </citation>
    <scope>NUCLEOTIDE SEQUENCE [LARGE SCALE GENOMIC DNA]</scope>
    <source>
        <strain evidence="2">T4</strain>
    </source>
</reference>
<dbReference type="InParanoid" id="G2YPV7"/>
<evidence type="ECO:0000313" key="1">
    <source>
        <dbReference type="EMBL" id="CCD53655.1"/>
    </source>
</evidence>
<dbReference type="EMBL" id="FQ790347">
    <property type="protein sequence ID" value="CCD53655.1"/>
    <property type="molecule type" value="Genomic_DNA"/>
</dbReference>
<evidence type="ECO:0000313" key="2">
    <source>
        <dbReference type="Proteomes" id="UP000008177"/>
    </source>
</evidence>
<proteinExistence type="predicted"/>
<organism evidence="1 2">
    <name type="scientific">Botryotinia fuckeliana (strain T4)</name>
    <name type="common">Noble rot fungus</name>
    <name type="synonym">Botrytis cinerea</name>
    <dbReference type="NCBI Taxonomy" id="999810"/>
    <lineage>
        <taxon>Eukaryota</taxon>
        <taxon>Fungi</taxon>
        <taxon>Dikarya</taxon>
        <taxon>Ascomycota</taxon>
        <taxon>Pezizomycotina</taxon>
        <taxon>Leotiomycetes</taxon>
        <taxon>Helotiales</taxon>
        <taxon>Sclerotiniaceae</taxon>
        <taxon>Botrytis</taxon>
    </lineage>
</organism>
<name>G2YPV7_BOTF4</name>
<protein>
    <submittedName>
        <fullName evidence="1">Uncharacterized protein</fullName>
    </submittedName>
</protein>
<gene>
    <name evidence="1" type="ORF">BofuT4_P137000.1</name>
</gene>
<sequence length="192" mass="22219">MQSSDKKARFILLMRKQHMDYDALDPTLILLLTSLFLNSHRFQIGLGLLWLEWRGISSLLLEYQDNALCPCLRDGERMQGEEKRMSIITESTSYLGKSWVVRPVSVNTTRLSLISRHLMMLTSRRCAFKPAMMIPSRSQKGVGWLGYLLCHTTDPPQPLDQGIEAISIHRFLFFAHRVIGKTGMYPRKRQHQ</sequence>
<dbReference type="HOGENOM" id="CLU_1414961_0_0_1"/>
<dbReference type="AlphaFoldDB" id="G2YPV7"/>